<comment type="subcellular location">
    <subcellularLocation>
        <location evidence="1">Membrane</location>
        <topology evidence="1">Multi-pass membrane protein</topology>
    </subcellularLocation>
</comment>
<dbReference type="OMA" id="CLPSNRD"/>
<keyword evidence="4 7" id="KW-1133">Transmembrane helix</keyword>
<keyword evidence="3 7" id="KW-0812">Transmembrane</keyword>
<proteinExistence type="inferred from homology"/>
<dbReference type="AlphaFoldDB" id="A0A2P6R6M8"/>
<feature type="region of interest" description="Disordered" evidence="6">
    <location>
        <begin position="185"/>
        <end position="213"/>
    </location>
</feature>
<feature type="transmembrane region" description="Helical" evidence="7">
    <location>
        <begin position="56"/>
        <end position="78"/>
    </location>
</feature>
<gene>
    <name evidence="8" type="ORF">RchiOBHm_Chr3g0453871</name>
</gene>
<dbReference type="GO" id="GO:0005737">
    <property type="term" value="C:cytoplasm"/>
    <property type="evidence" value="ECO:0007669"/>
    <property type="project" value="UniProtKB-ARBA"/>
</dbReference>
<comment type="caution">
    <text evidence="8">The sequence shown here is derived from an EMBL/GenBank/DDBJ whole genome shotgun (WGS) entry which is preliminary data.</text>
</comment>
<dbReference type="STRING" id="74649.A0A2P6R6M8"/>
<evidence type="ECO:0000313" key="9">
    <source>
        <dbReference type="Proteomes" id="UP000238479"/>
    </source>
</evidence>
<protein>
    <recommendedName>
        <fullName evidence="10">DUF679 domain membrane protein</fullName>
    </recommendedName>
</protein>
<dbReference type="Gramene" id="PRQ42093">
    <property type="protein sequence ID" value="PRQ42093"/>
    <property type="gene ID" value="RchiOBHm_Chr3g0453871"/>
</dbReference>
<dbReference type="Pfam" id="PF05078">
    <property type="entry name" value="DUF679"/>
    <property type="match status" value="1"/>
</dbReference>
<dbReference type="PANTHER" id="PTHR31621:SF5">
    <property type="entry name" value="PROTEIN DMP10"/>
    <property type="match status" value="1"/>
</dbReference>
<evidence type="ECO:0000256" key="2">
    <source>
        <dbReference type="ARBA" id="ARBA00008707"/>
    </source>
</evidence>
<dbReference type="InterPro" id="IPR007770">
    <property type="entry name" value="DMP"/>
</dbReference>
<dbReference type="EMBL" id="PDCK01000041">
    <property type="protein sequence ID" value="PRQ42093.1"/>
    <property type="molecule type" value="Genomic_DNA"/>
</dbReference>
<dbReference type="GO" id="GO:0010256">
    <property type="term" value="P:endomembrane system organization"/>
    <property type="evidence" value="ECO:0007669"/>
    <property type="project" value="TreeGrafter"/>
</dbReference>
<accession>A0A2P6R6M8</accession>
<feature type="transmembrane region" description="Helical" evidence="7">
    <location>
        <begin position="158"/>
        <end position="177"/>
    </location>
</feature>
<evidence type="ECO:0000256" key="4">
    <source>
        <dbReference type="ARBA" id="ARBA00022989"/>
    </source>
</evidence>
<keyword evidence="5 7" id="KW-0472">Membrane</keyword>
<dbReference type="GO" id="GO:0016020">
    <property type="term" value="C:membrane"/>
    <property type="evidence" value="ECO:0007669"/>
    <property type="project" value="UniProtKB-SubCell"/>
</dbReference>
<evidence type="ECO:0008006" key="10">
    <source>
        <dbReference type="Google" id="ProtNLM"/>
    </source>
</evidence>
<reference evidence="8 9" key="1">
    <citation type="journal article" date="2018" name="Nat. Genet.">
        <title>The Rosa genome provides new insights in the design of modern roses.</title>
        <authorList>
            <person name="Bendahmane M."/>
        </authorList>
    </citation>
    <scope>NUCLEOTIDE SEQUENCE [LARGE SCALE GENOMIC DNA]</scope>
    <source>
        <strain evidence="9">cv. Old Blush</strain>
    </source>
</reference>
<feature type="transmembrane region" description="Helical" evidence="7">
    <location>
        <begin position="120"/>
        <end position="138"/>
    </location>
</feature>
<dbReference type="Proteomes" id="UP000238479">
    <property type="component" value="Chromosome 3"/>
</dbReference>
<comment type="similarity">
    <text evidence="2">Belongs to the plant DMP1 protein family.</text>
</comment>
<evidence type="ECO:0000256" key="1">
    <source>
        <dbReference type="ARBA" id="ARBA00004141"/>
    </source>
</evidence>
<name>A0A2P6R6M8_ROSCH</name>
<evidence type="ECO:0000313" key="8">
    <source>
        <dbReference type="EMBL" id="PRQ42093.1"/>
    </source>
</evidence>
<evidence type="ECO:0000256" key="3">
    <source>
        <dbReference type="ARBA" id="ARBA00022692"/>
    </source>
</evidence>
<evidence type="ECO:0000256" key="6">
    <source>
        <dbReference type="SAM" id="MobiDB-lite"/>
    </source>
</evidence>
<evidence type="ECO:0000256" key="5">
    <source>
        <dbReference type="ARBA" id="ARBA00023136"/>
    </source>
</evidence>
<sequence>MTNETKNEDHITPTQKTIASAANLANLLPTGTVLAFETLIPSFSNNGACHPANKGLSISIIIICAIICCFCSFTDSFIDSTDGKFYYGIITREGIYILNPRAKELTIDEKKRLRKYKIKPVDYFHAFLSLTVFLIFALTDLHVKNCFFPDAGDDLKQIIINLPLGTGVFVSLLFTIFPTTRRGIGYTQPRPNKGKKSENHTSTTTDLEKEVRS</sequence>
<organism evidence="8 9">
    <name type="scientific">Rosa chinensis</name>
    <name type="common">China rose</name>
    <dbReference type="NCBI Taxonomy" id="74649"/>
    <lineage>
        <taxon>Eukaryota</taxon>
        <taxon>Viridiplantae</taxon>
        <taxon>Streptophyta</taxon>
        <taxon>Embryophyta</taxon>
        <taxon>Tracheophyta</taxon>
        <taxon>Spermatophyta</taxon>
        <taxon>Magnoliopsida</taxon>
        <taxon>eudicotyledons</taxon>
        <taxon>Gunneridae</taxon>
        <taxon>Pentapetalae</taxon>
        <taxon>rosids</taxon>
        <taxon>fabids</taxon>
        <taxon>Rosales</taxon>
        <taxon>Rosaceae</taxon>
        <taxon>Rosoideae</taxon>
        <taxon>Rosoideae incertae sedis</taxon>
        <taxon>Rosa</taxon>
    </lineage>
</organism>
<dbReference type="PANTHER" id="PTHR31621">
    <property type="entry name" value="PROTEIN DMP3"/>
    <property type="match status" value="1"/>
</dbReference>
<keyword evidence="9" id="KW-1185">Reference proteome</keyword>
<evidence type="ECO:0000256" key="7">
    <source>
        <dbReference type="SAM" id="Phobius"/>
    </source>
</evidence>